<dbReference type="InterPro" id="IPR027417">
    <property type="entry name" value="P-loop_NTPase"/>
</dbReference>
<name>A0ABW5X093_9FLAO</name>
<evidence type="ECO:0000256" key="7">
    <source>
        <dbReference type="ARBA" id="ARBA00018193"/>
    </source>
</evidence>
<sequence>MKVYILMGVSGVGKTTLGKELANSLHLPFYDADDFHPKQNIEKMKNGIPLTDEDRAAWLDLLALKINEWKNRGAVLACSALKEKYRKQLAEQNEDHISWIYLYERYEVIKERIESRSAHYFNSDLLRSQFESLEPPNYGIHIKVNHSVNDNLNEILQKIKHPYIGLIGLGVMGKSLVLNMLSKNIPVAVYNRELKGVEENVASNFAREHIDHYSIPAFNDLQAFVKALPRPRNIFLMVKAGIVVDKIIEEILPFLEEDDLIIDGGNSHYKDTKRRVDFLHDKKMNFLGVGISGGEKGALLGPSIMPGGSKAVYERIRSAFEEISAKDKDGKPCCAYIGEEGAGHFVKMLHNGIEYGEMQLIAEFYQYLRFFQKKKPAEIADIFENWNRELQSYLLEISHKILRKEEDGKLLLDNILDVAGQKGTGGWSSIASLELGVSLDTITAAVLARIFSGDKVKRVDAAEKYSFLKSQPQTAVLEKDLFNAFKMATIINHSIGFTCMLEASKEYKWDLNLSEIARIWTNGCIIKSALMVKLVDLLKDKNQSDILLHPEVIAEFKTGFGSFKDVLVKALQDQCSMPVTSAAYNYFLNYTSAQTSANLIQAQRDFFGAHTYERIDAERGKFFTTFWEKK</sequence>
<dbReference type="InterPro" id="IPR006184">
    <property type="entry name" value="6PGdom_BS"/>
</dbReference>
<dbReference type="CDD" id="cd02021">
    <property type="entry name" value="GntK"/>
    <property type="match status" value="1"/>
</dbReference>
<evidence type="ECO:0000256" key="4">
    <source>
        <dbReference type="ARBA" id="ARBA00008419"/>
    </source>
</evidence>
<dbReference type="InterPro" id="IPR006183">
    <property type="entry name" value="Pgluconate_DH"/>
</dbReference>
<evidence type="ECO:0000256" key="2">
    <source>
        <dbReference type="ARBA" id="ARBA00004761"/>
    </source>
</evidence>
<keyword evidence="17" id="KW-0521">NADP</keyword>
<feature type="domain" description="6-phosphogluconate dehydrogenase C-terminal" evidence="18">
    <location>
        <begin position="343"/>
        <end position="628"/>
    </location>
</feature>
<dbReference type="SMART" id="SM01350">
    <property type="entry name" value="6PGD"/>
    <property type="match status" value="1"/>
</dbReference>
<dbReference type="GO" id="GO:0004616">
    <property type="term" value="F:phosphogluconate dehydrogenase (decarboxylating) activity"/>
    <property type="evidence" value="ECO:0007669"/>
    <property type="project" value="UniProtKB-EC"/>
</dbReference>
<comment type="pathway">
    <text evidence="3 17">Carbohydrate degradation; pentose phosphate pathway; D-ribulose 5-phosphate from D-glucose 6-phosphate (oxidative stage): step 3/3.</text>
</comment>
<gene>
    <name evidence="19" type="primary">gndA</name>
    <name evidence="19" type="ORF">ACFSYS_00700</name>
</gene>
<dbReference type="InterPro" id="IPR006113">
    <property type="entry name" value="6PGDH_Gnd/GntZ"/>
</dbReference>
<evidence type="ECO:0000256" key="6">
    <source>
        <dbReference type="ARBA" id="ARBA00011738"/>
    </source>
</evidence>
<dbReference type="Gene3D" id="3.40.50.720">
    <property type="entry name" value="NAD(P)-binding Rossmann-like Domain"/>
    <property type="match status" value="1"/>
</dbReference>
<dbReference type="EC" id="1.1.1.44" evidence="17"/>
<evidence type="ECO:0000256" key="1">
    <source>
        <dbReference type="ARBA" id="ARBA00002526"/>
    </source>
</evidence>
<dbReference type="Gene3D" id="1.20.5.320">
    <property type="entry name" value="6-Phosphogluconate Dehydrogenase, domain 3"/>
    <property type="match status" value="1"/>
</dbReference>
<evidence type="ECO:0000256" key="3">
    <source>
        <dbReference type="ARBA" id="ARBA00004874"/>
    </source>
</evidence>
<keyword evidence="9" id="KW-0547">Nucleotide-binding</keyword>
<dbReference type="InterPro" id="IPR036291">
    <property type="entry name" value="NAD(P)-bd_dom_sf"/>
</dbReference>
<dbReference type="SUPFAM" id="SSF51735">
    <property type="entry name" value="NAD(P)-binding Rossmann-fold domains"/>
    <property type="match status" value="1"/>
</dbReference>
<dbReference type="RefSeq" id="WP_251741631.1">
    <property type="nucleotide sequence ID" value="NZ_JBHUOJ010000001.1"/>
</dbReference>
<dbReference type="PROSITE" id="PS00461">
    <property type="entry name" value="6PGD"/>
    <property type="match status" value="1"/>
</dbReference>
<keyword evidence="12 17" id="KW-0560">Oxidoreductase</keyword>
<evidence type="ECO:0000256" key="14">
    <source>
        <dbReference type="ARBA" id="ARBA00023126"/>
    </source>
</evidence>
<proteinExistence type="inferred from homology"/>
<comment type="catalytic activity">
    <reaction evidence="15">
        <text>D-gluconate + ATP = 6-phospho-D-gluconate + ADP + H(+)</text>
        <dbReference type="Rhea" id="RHEA:19433"/>
        <dbReference type="ChEBI" id="CHEBI:15378"/>
        <dbReference type="ChEBI" id="CHEBI:18391"/>
        <dbReference type="ChEBI" id="CHEBI:30616"/>
        <dbReference type="ChEBI" id="CHEBI:58759"/>
        <dbReference type="ChEBI" id="CHEBI:456216"/>
        <dbReference type="EC" id="2.7.1.12"/>
    </reaction>
</comment>
<evidence type="ECO:0000256" key="10">
    <source>
        <dbReference type="ARBA" id="ARBA00022777"/>
    </source>
</evidence>
<comment type="caution">
    <text evidence="19">The sequence shown here is derived from an EMBL/GenBank/DDBJ whole genome shotgun (WGS) entry which is preliminary data.</text>
</comment>
<evidence type="ECO:0000259" key="18">
    <source>
        <dbReference type="SMART" id="SM01350"/>
    </source>
</evidence>
<dbReference type="PANTHER" id="PTHR11811">
    <property type="entry name" value="6-PHOSPHOGLUCONATE DEHYDROGENASE"/>
    <property type="match status" value="1"/>
</dbReference>
<dbReference type="Pfam" id="PF00393">
    <property type="entry name" value="6PGD"/>
    <property type="match status" value="1"/>
</dbReference>
<keyword evidence="10" id="KW-0418">Kinase</keyword>
<keyword evidence="14 17" id="KW-0570">Pentose shunt</keyword>
<dbReference type="NCBIfam" id="NF006765">
    <property type="entry name" value="PRK09287.1"/>
    <property type="match status" value="1"/>
</dbReference>
<dbReference type="InterPro" id="IPR006114">
    <property type="entry name" value="6PGDH_C"/>
</dbReference>
<dbReference type="NCBIfam" id="TIGR00873">
    <property type="entry name" value="gnd"/>
    <property type="match status" value="1"/>
</dbReference>
<dbReference type="InterPro" id="IPR006001">
    <property type="entry name" value="Therm_gnt_kin"/>
</dbReference>
<dbReference type="Proteomes" id="UP001597438">
    <property type="component" value="Unassembled WGS sequence"/>
</dbReference>
<dbReference type="InterPro" id="IPR008927">
    <property type="entry name" value="6-PGluconate_DH-like_C_sf"/>
</dbReference>
<evidence type="ECO:0000256" key="16">
    <source>
        <dbReference type="ARBA" id="ARBA00048640"/>
    </source>
</evidence>
<dbReference type="NCBIfam" id="TIGR01313">
    <property type="entry name" value="therm_gnt_kin"/>
    <property type="match status" value="1"/>
</dbReference>
<comment type="similarity">
    <text evidence="4 17">Belongs to the 6-phosphogluconate dehydrogenase family.</text>
</comment>
<dbReference type="Pfam" id="PF01202">
    <property type="entry name" value="SKI"/>
    <property type="match status" value="1"/>
</dbReference>
<evidence type="ECO:0000256" key="8">
    <source>
        <dbReference type="ARBA" id="ARBA00022679"/>
    </source>
</evidence>
<evidence type="ECO:0000256" key="12">
    <source>
        <dbReference type="ARBA" id="ARBA00023002"/>
    </source>
</evidence>
<keyword evidence="13 17" id="KW-0311">Gluconate utilization</keyword>
<dbReference type="InterPro" id="IPR031322">
    <property type="entry name" value="Shikimate/glucono_kinase"/>
</dbReference>
<evidence type="ECO:0000256" key="17">
    <source>
        <dbReference type="RuleBase" id="RU000485"/>
    </source>
</evidence>
<evidence type="ECO:0000256" key="11">
    <source>
        <dbReference type="ARBA" id="ARBA00022840"/>
    </source>
</evidence>
<comment type="function">
    <text evidence="1">Catalyzes the oxidative decarboxylation of 6-phosphogluconate to ribulose 5-phosphate and CO(2), with concomitant reduction of NADP to NADPH.</text>
</comment>
<dbReference type="InterPro" id="IPR006115">
    <property type="entry name" value="6PGDH_NADP-bd"/>
</dbReference>
<comment type="subunit">
    <text evidence="6">Homodimer.</text>
</comment>
<keyword evidence="11" id="KW-0067">ATP-binding</keyword>
<evidence type="ECO:0000256" key="15">
    <source>
        <dbReference type="ARBA" id="ARBA00048090"/>
    </source>
</evidence>
<dbReference type="Pfam" id="PF03446">
    <property type="entry name" value="NAD_binding_2"/>
    <property type="match status" value="1"/>
</dbReference>
<keyword evidence="20" id="KW-1185">Reference proteome</keyword>
<protein>
    <recommendedName>
        <fullName evidence="7 17">6-phosphogluconate dehydrogenase, decarboxylating</fullName>
        <ecNumber evidence="17">1.1.1.44</ecNumber>
    </recommendedName>
</protein>
<dbReference type="SUPFAM" id="SSF48179">
    <property type="entry name" value="6-phosphogluconate dehydrogenase C-terminal domain-like"/>
    <property type="match status" value="1"/>
</dbReference>
<evidence type="ECO:0000313" key="20">
    <source>
        <dbReference type="Proteomes" id="UP001597438"/>
    </source>
</evidence>
<evidence type="ECO:0000256" key="9">
    <source>
        <dbReference type="ARBA" id="ARBA00022741"/>
    </source>
</evidence>
<dbReference type="EMBL" id="JBHUOJ010000001">
    <property type="protein sequence ID" value="MFD2831784.1"/>
    <property type="molecule type" value="Genomic_DNA"/>
</dbReference>
<evidence type="ECO:0000313" key="19">
    <source>
        <dbReference type="EMBL" id="MFD2831784.1"/>
    </source>
</evidence>
<dbReference type="Gene3D" id="3.40.50.300">
    <property type="entry name" value="P-loop containing nucleotide triphosphate hydrolases"/>
    <property type="match status" value="1"/>
</dbReference>
<dbReference type="Gene3D" id="1.10.1040.10">
    <property type="entry name" value="N-(1-d-carboxylethyl)-l-norvaline Dehydrogenase, domain 2"/>
    <property type="match status" value="1"/>
</dbReference>
<accession>A0ABW5X093</accession>
<evidence type="ECO:0000256" key="13">
    <source>
        <dbReference type="ARBA" id="ARBA00023064"/>
    </source>
</evidence>
<reference evidence="20" key="1">
    <citation type="journal article" date="2019" name="Int. J. Syst. Evol. Microbiol.">
        <title>The Global Catalogue of Microorganisms (GCM) 10K type strain sequencing project: providing services to taxonomists for standard genome sequencing and annotation.</title>
        <authorList>
            <consortium name="The Broad Institute Genomics Platform"/>
            <consortium name="The Broad Institute Genome Sequencing Center for Infectious Disease"/>
            <person name="Wu L."/>
            <person name="Ma J."/>
        </authorList>
    </citation>
    <scope>NUCLEOTIDE SEQUENCE [LARGE SCALE GENOMIC DNA]</scope>
    <source>
        <strain evidence="20">KCTC 52925</strain>
    </source>
</reference>
<dbReference type="InterPro" id="IPR013328">
    <property type="entry name" value="6PGD_dom2"/>
</dbReference>
<comment type="catalytic activity">
    <reaction evidence="16 17">
        <text>6-phospho-D-gluconate + NADP(+) = D-ribulose 5-phosphate + CO2 + NADPH</text>
        <dbReference type="Rhea" id="RHEA:10116"/>
        <dbReference type="ChEBI" id="CHEBI:16526"/>
        <dbReference type="ChEBI" id="CHEBI:57783"/>
        <dbReference type="ChEBI" id="CHEBI:58121"/>
        <dbReference type="ChEBI" id="CHEBI:58349"/>
        <dbReference type="ChEBI" id="CHEBI:58759"/>
        <dbReference type="EC" id="1.1.1.44"/>
    </reaction>
</comment>
<organism evidence="19 20">
    <name type="scientific">Christiangramia antarctica</name>
    <dbReference type="NCBI Taxonomy" id="2058158"/>
    <lineage>
        <taxon>Bacteria</taxon>
        <taxon>Pseudomonadati</taxon>
        <taxon>Bacteroidota</taxon>
        <taxon>Flavobacteriia</taxon>
        <taxon>Flavobacteriales</taxon>
        <taxon>Flavobacteriaceae</taxon>
        <taxon>Christiangramia</taxon>
    </lineage>
</organism>
<keyword evidence="8" id="KW-0808">Transferase</keyword>
<dbReference type="SUPFAM" id="SSF52540">
    <property type="entry name" value="P-loop containing nucleoside triphosphate hydrolases"/>
    <property type="match status" value="1"/>
</dbReference>
<comment type="pathway">
    <text evidence="2">Carbohydrate acid metabolism.</text>
</comment>
<evidence type="ECO:0000256" key="5">
    <source>
        <dbReference type="ARBA" id="ARBA00008420"/>
    </source>
</evidence>
<comment type="similarity">
    <text evidence="5">Belongs to the gluconokinase GntK/GntV family.</text>
</comment>
<dbReference type="PRINTS" id="PR00076">
    <property type="entry name" value="6PGDHDRGNASE"/>
</dbReference>